<dbReference type="RefSeq" id="WP_073588547.1">
    <property type="nucleotide sequence ID" value="NZ_FRFD01000005.1"/>
</dbReference>
<dbReference type="PROSITE" id="PS00622">
    <property type="entry name" value="HTH_LUXR_1"/>
    <property type="match status" value="1"/>
</dbReference>
<dbReference type="InterPro" id="IPR016032">
    <property type="entry name" value="Sig_transdc_resp-reg_C-effctor"/>
</dbReference>
<dbReference type="PRINTS" id="PR00038">
    <property type="entry name" value="HTHLUXR"/>
</dbReference>
<dbReference type="Gene3D" id="3.40.50.300">
    <property type="entry name" value="P-loop containing nucleotide triphosphate hydrolases"/>
    <property type="match status" value="1"/>
</dbReference>
<dbReference type="InterPro" id="IPR036388">
    <property type="entry name" value="WH-like_DNA-bd_sf"/>
</dbReference>
<dbReference type="Pfam" id="PF25873">
    <property type="entry name" value="WHD_MalT"/>
    <property type="match status" value="1"/>
</dbReference>
<organism evidence="5 6">
    <name type="scientific">Anaerocolumna xylanovorans DSM 12503</name>
    <dbReference type="NCBI Taxonomy" id="1121345"/>
    <lineage>
        <taxon>Bacteria</taxon>
        <taxon>Bacillati</taxon>
        <taxon>Bacillota</taxon>
        <taxon>Clostridia</taxon>
        <taxon>Lachnospirales</taxon>
        <taxon>Lachnospiraceae</taxon>
        <taxon>Anaerocolumna</taxon>
    </lineage>
</organism>
<dbReference type="SUPFAM" id="SSF46894">
    <property type="entry name" value="C-terminal effector domain of the bipartite response regulators"/>
    <property type="match status" value="1"/>
</dbReference>
<evidence type="ECO:0000259" key="4">
    <source>
        <dbReference type="PROSITE" id="PS50043"/>
    </source>
</evidence>
<dbReference type="CDD" id="cd06170">
    <property type="entry name" value="LuxR_C_like"/>
    <property type="match status" value="1"/>
</dbReference>
<dbReference type="InterPro" id="IPR011990">
    <property type="entry name" value="TPR-like_helical_dom_sf"/>
</dbReference>
<keyword evidence="6" id="KW-1185">Reference proteome</keyword>
<keyword evidence="2" id="KW-0238">DNA-binding</keyword>
<proteinExistence type="predicted"/>
<dbReference type="GO" id="GO:0003677">
    <property type="term" value="F:DNA binding"/>
    <property type="evidence" value="ECO:0007669"/>
    <property type="project" value="UniProtKB-KW"/>
</dbReference>
<evidence type="ECO:0000256" key="2">
    <source>
        <dbReference type="ARBA" id="ARBA00023125"/>
    </source>
</evidence>
<protein>
    <submittedName>
        <fullName evidence="5">LuxR family transcriptional regulator, maltose regulon positive regulatory protein</fullName>
    </submittedName>
</protein>
<dbReference type="SUPFAM" id="SSF48452">
    <property type="entry name" value="TPR-like"/>
    <property type="match status" value="1"/>
</dbReference>
<evidence type="ECO:0000313" key="5">
    <source>
        <dbReference type="EMBL" id="SHO48403.1"/>
    </source>
</evidence>
<dbReference type="InterPro" id="IPR059106">
    <property type="entry name" value="WHD_MalT"/>
</dbReference>
<keyword evidence="1" id="KW-0805">Transcription regulation</keyword>
<gene>
    <name evidence="5" type="ORF">SAMN02745217_01831</name>
</gene>
<dbReference type="Proteomes" id="UP000184612">
    <property type="component" value="Unassembled WGS sequence"/>
</dbReference>
<sequence>MSFSSDALLLSTKLKIPAPRRNYICRKALFEKLSDCIDMGVVFISGGAGTGKTTLLTSFIREAGLKNVCWVSMDASNANVYSFWMYFTAAASAFWEEDEAFLDIMRANPDPSHMEGLLIMLINRLCSEEDYYMVLDDVQYIKDEVLIKTLEFFLKSMPANFHLFFLSREDPPVYLGPLVMSGRFLYIDGKQMKLSFEEGMSFLRDTLKLTEGEEELAKLNKYAEGWIGGLQLSVAAGQYSGQFLRAGGGIAAEYLTHELFESLAEREKTFLVRTSFLSYFDAAICIELLEDYSVTDFEEMVEELIRKNLFIVCIDEENRVYRYHNILTEYLAEQFKKLSDKQKKELYKKAAAIFLERGDFEEALGGYYAAREYDSVLSIAKDMDGRIEAWGYLDKVPVDKLMSDADLAAQCFMYNLGNMNMERCRVLYDKFREYYGDSDIFHIVQFAEGYITHSDLILPEYHALSAAQIECLPFGQAAKAMILVENSAALIEQMEYGEAENCALKAIQTSKGINIFVEFFGYTQLAQVYEEIGRMNDSLACYVKADELFCHPSMMSGVGTSYYFGLVGIYMRRMELEEAKKALEDSRALMNSKHIRMDVARVTLIFHEAELSLLYGDKERCVLKVEEILKEYPNLSRLTLGRLIYELDCIGKLPKEIEEKFIAELETASSYRAQPFMRLLRARLLFKRGESGEAFKETDDIMTFSRLHKNKLRLIEAGLLKVVMLSFRIEKTLRHREIDNLLKEAIHYAWEDRILMPFYLEREAIITLLKELFMKEEVKATMPPAELSFLKDILNTCGVEMAETREPETLSERETEVLMELAQGITNREIAERLCISQATVKTHVLSIFGKLGVSSRMMAVEEGRKKGLISR</sequence>
<dbReference type="STRING" id="1121345.SAMN02745217_01831"/>
<accession>A0A1M7Y6Y4</accession>
<keyword evidence="3" id="KW-0804">Transcription</keyword>
<dbReference type="EMBL" id="FRFD01000005">
    <property type="protein sequence ID" value="SHO48403.1"/>
    <property type="molecule type" value="Genomic_DNA"/>
</dbReference>
<name>A0A1M7Y6Y4_9FIRM</name>
<feature type="domain" description="HTH luxR-type" evidence="4">
    <location>
        <begin position="803"/>
        <end position="868"/>
    </location>
</feature>
<dbReference type="PROSITE" id="PS50043">
    <property type="entry name" value="HTH_LUXR_2"/>
    <property type="match status" value="1"/>
</dbReference>
<dbReference type="InterPro" id="IPR000792">
    <property type="entry name" value="Tscrpt_reg_LuxR_C"/>
</dbReference>
<dbReference type="SUPFAM" id="SSF52540">
    <property type="entry name" value="P-loop containing nucleoside triphosphate hydrolases"/>
    <property type="match status" value="1"/>
</dbReference>
<dbReference type="PANTHER" id="PTHR44688">
    <property type="entry name" value="DNA-BINDING TRANSCRIPTIONAL ACTIVATOR DEVR_DOSR"/>
    <property type="match status" value="1"/>
</dbReference>
<dbReference type="SMART" id="SM00421">
    <property type="entry name" value="HTH_LUXR"/>
    <property type="match status" value="1"/>
</dbReference>
<dbReference type="AlphaFoldDB" id="A0A1M7Y6Y4"/>
<dbReference type="PANTHER" id="PTHR44688:SF16">
    <property type="entry name" value="DNA-BINDING TRANSCRIPTIONAL ACTIVATOR DEVR_DOSR"/>
    <property type="match status" value="1"/>
</dbReference>
<reference evidence="5 6" key="1">
    <citation type="submission" date="2016-12" db="EMBL/GenBank/DDBJ databases">
        <authorList>
            <person name="Song W.-J."/>
            <person name="Kurnit D.M."/>
        </authorList>
    </citation>
    <scope>NUCLEOTIDE SEQUENCE [LARGE SCALE GENOMIC DNA]</scope>
    <source>
        <strain evidence="5 6">DSM 12503</strain>
    </source>
</reference>
<evidence type="ECO:0000256" key="3">
    <source>
        <dbReference type="ARBA" id="ARBA00023163"/>
    </source>
</evidence>
<dbReference type="Gene3D" id="1.10.10.10">
    <property type="entry name" value="Winged helix-like DNA-binding domain superfamily/Winged helix DNA-binding domain"/>
    <property type="match status" value="1"/>
</dbReference>
<dbReference type="Pfam" id="PF00196">
    <property type="entry name" value="GerE"/>
    <property type="match status" value="1"/>
</dbReference>
<dbReference type="InterPro" id="IPR027417">
    <property type="entry name" value="P-loop_NTPase"/>
</dbReference>
<evidence type="ECO:0000313" key="6">
    <source>
        <dbReference type="Proteomes" id="UP000184612"/>
    </source>
</evidence>
<dbReference type="Gene3D" id="1.25.40.10">
    <property type="entry name" value="Tetratricopeptide repeat domain"/>
    <property type="match status" value="1"/>
</dbReference>
<dbReference type="GO" id="GO:0006355">
    <property type="term" value="P:regulation of DNA-templated transcription"/>
    <property type="evidence" value="ECO:0007669"/>
    <property type="project" value="InterPro"/>
</dbReference>
<evidence type="ECO:0000256" key="1">
    <source>
        <dbReference type="ARBA" id="ARBA00023015"/>
    </source>
</evidence>